<organism evidence="2 3">
    <name type="scientific">Nocardiopsis alborubida</name>
    <dbReference type="NCBI Taxonomy" id="146802"/>
    <lineage>
        <taxon>Bacteria</taxon>
        <taxon>Bacillati</taxon>
        <taxon>Actinomycetota</taxon>
        <taxon>Actinomycetes</taxon>
        <taxon>Streptosporangiales</taxon>
        <taxon>Nocardiopsidaceae</taxon>
        <taxon>Nocardiopsis</taxon>
    </lineage>
</organism>
<accession>A0A7X6MEG4</accession>
<evidence type="ECO:0000313" key="2">
    <source>
        <dbReference type="EMBL" id="NKZ00022.1"/>
    </source>
</evidence>
<evidence type="ECO:0000256" key="1">
    <source>
        <dbReference type="SAM" id="Phobius"/>
    </source>
</evidence>
<dbReference type="EMBL" id="JAAXPG010000020">
    <property type="protein sequence ID" value="NKZ00022.1"/>
    <property type="molecule type" value="Genomic_DNA"/>
</dbReference>
<keyword evidence="1" id="KW-1133">Transmembrane helix</keyword>
<dbReference type="Proteomes" id="UP000553209">
    <property type="component" value="Unassembled WGS sequence"/>
</dbReference>
<reference evidence="2 3" key="1">
    <citation type="submission" date="2020-04" db="EMBL/GenBank/DDBJ databases">
        <title>MicrobeNet Type strains.</title>
        <authorList>
            <person name="Nicholson A.C."/>
        </authorList>
    </citation>
    <scope>NUCLEOTIDE SEQUENCE [LARGE SCALE GENOMIC DNA]</scope>
    <source>
        <strain evidence="2 3">ATCC 23612</strain>
    </source>
</reference>
<keyword evidence="1" id="KW-0812">Transmembrane</keyword>
<sequence>MVTLVVLGVLLALGPWVRQPAPDFISEVDTNLYVRLEVDREDLDTIGVYGLSYSGSCSFTTPSGTSGEPQNHSVSSFDYGAEEWHLVQSLEVTESGTYSISCSNTTSEFGVASTDVVESARTRQFMWAMTWIALPTLGLVATVAFAVVTRVRDRRERAAAAARP</sequence>
<evidence type="ECO:0000313" key="3">
    <source>
        <dbReference type="Proteomes" id="UP000553209"/>
    </source>
</evidence>
<dbReference type="AlphaFoldDB" id="A0A7X6MEG4"/>
<keyword evidence="3" id="KW-1185">Reference proteome</keyword>
<gene>
    <name evidence="2" type="ORF">HGB44_20450</name>
</gene>
<name>A0A7X6MEG4_9ACTN</name>
<keyword evidence="1" id="KW-0472">Membrane</keyword>
<protein>
    <submittedName>
        <fullName evidence="2">Uncharacterized protein</fullName>
    </submittedName>
</protein>
<comment type="caution">
    <text evidence="2">The sequence shown here is derived from an EMBL/GenBank/DDBJ whole genome shotgun (WGS) entry which is preliminary data.</text>
</comment>
<feature type="transmembrane region" description="Helical" evidence="1">
    <location>
        <begin position="125"/>
        <end position="148"/>
    </location>
</feature>
<proteinExistence type="predicted"/>